<protein>
    <submittedName>
        <fullName evidence="2">Uncharacterized protein</fullName>
    </submittedName>
</protein>
<sequence>MDGKKVQYVRVSRFKTRVISVILLAVAVVVGWLFWQNCPRENQRDTQVELA</sequence>
<reference evidence="2" key="1">
    <citation type="journal article" date="2012" name="PLoS ONE">
        <title>Gene sets for utilization of primary and secondary nutrition supplies in the distal gut of endangered iberian lynx.</title>
        <authorList>
            <person name="Alcaide M."/>
            <person name="Messina E."/>
            <person name="Richter M."/>
            <person name="Bargiela R."/>
            <person name="Peplies J."/>
            <person name="Huws S.A."/>
            <person name="Newbold C.J."/>
            <person name="Golyshin P.N."/>
            <person name="Simon M.A."/>
            <person name="Lopez G."/>
            <person name="Yakimov M.M."/>
            <person name="Ferrer M."/>
        </authorList>
    </citation>
    <scope>NUCLEOTIDE SEQUENCE</scope>
</reference>
<feature type="transmembrane region" description="Helical" evidence="1">
    <location>
        <begin position="18"/>
        <end position="35"/>
    </location>
</feature>
<evidence type="ECO:0000313" key="2">
    <source>
        <dbReference type="EMBL" id="EJW91391.1"/>
    </source>
</evidence>
<dbReference type="AlphaFoldDB" id="J9F913"/>
<comment type="caution">
    <text evidence="2">The sequence shown here is derived from an EMBL/GenBank/DDBJ whole genome shotgun (WGS) entry which is preliminary data.</text>
</comment>
<keyword evidence="1" id="KW-1133">Transmembrane helix</keyword>
<keyword evidence="1" id="KW-0472">Membrane</keyword>
<gene>
    <name evidence="2" type="ORF">EVA_20502</name>
</gene>
<name>J9F913_9ZZZZ</name>
<feature type="non-terminal residue" evidence="2">
    <location>
        <position position="51"/>
    </location>
</feature>
<dbReference type="EMBL" id="AMCI01008213">
    <property type="protein sequence ID" value="EJW91391.1"/>
    <property type="molecule type" value="Genomic_DNA"/>
</dbReference>
<proteinExistence type="predicted"/>
<accession>J9F913</accession>
<keyword evidence="1" id="KW-0812">Transmembrane</keyword>
<evidence type="ECO:0000256" key="1">
    <source>
        <dbReference type="SAM" id="Phobius"/>
    </source>
</evidence>
<organism evidence="2">
    <name type="scientific">gut metagenome</name>
    <dbReference type="NCBI Taxonomy" id="749906"/>
    <lineage>
        <taxon>unclassified sequences</taxon>
        <taxon>metagenomes</taxon>
        <taxon>organismal metagenomes</taxon>
    </lineage>
</organism>